<keyword evidence="3" id="KW-1185">Reference proteome</keyword>
<feature type="region of interest" description="Disordered" evidence="1">
    <location>
        <begin position="138"/>
        <end position="177"/>
    </location>
</feature>
<reference evidence="2 3" key="1">
    <citation type="submission" date="2019-10" db="EMBL/GenBank/DDBJ databases">
        <authorList>
            <person name="Palmer J.M."/>
        </authorList>
    </citation>
    <scope>NUCLEOTIDE SEQUENCE [LARGE SCALE GENOMIC DNA]</scope>
    <source>
        <strain evidence="2 3">TWF696</strain>
    </source>
</reference>
<gene>
    <name evidence="2" type="ORF">TWF696_006403</name>
</gene>
<name>A0AAV9UZ99_9PEZI</name>
<dbReference type="AlphaFoldDB" id="A0AAV9UZ99"/>
<dbReference type="Proteomes" id="UP001375240">
    <property type="component" value="Unassembled WGS sequence"/>
</dbReference>
<feature type="compositionally biased region" description="Low complexity" evidence="1">
    <location>
        <begin position="220"/>
        <end position="234"/>
    </location>
</feature>
<sequence>MPLLEPSEVAALGLSPKDIPAHKRQTSSQSGSPSAGRVGRASSSVVTATSSPHTRRGKLNKQLAAVSTSSTSASPPIVASQATTSPLASTSTSASASPTAASRFTFGTAGGSSGSSFEVCIKVPSKRKHAQLQQYQRFPDADSATTTAGGWQMQIAGTDEGTGKRPREDTAVGGEPSAEDLDAAFVEAYLAGSIDARVATAKDGEVEEASASADKHNEPEASGESALAAGEPQL</sequence>
<dbReference type="EMBL" id="JAVHNQ010000004">
    <property type="protein sequence ID" value="KAK6350159.1"/>
    <property type="molecule type" value="Genomic_DNA"/>
</dbReference>
<feature type="compositionally biased region" description="Basic and acidic residues" evidence="1">
    <location>
        <begin position="161"/>
        <end position="170"/>
    </location>
</feature>
<organism evidence="2 3">
    <name type="scientific">Orbilia brochopaga</name>
    <dbReference type="NCBI Taxonomy" id="3140254"/>
    <lineage>
        <taxon>Eukaryota</taxon>
        <taxon>Fungi</taxon>
        <taxon>Dikarya</taxon>
        <taxon>Ascomycota</taxon>
        <taxon>Pezizomycotina</taxon>
        <taxon>Orbiliomycetes</taxon>
        <taxon>Orbiliales</taxon>
        <taxon>Orbiliaceae</taxon>
        <taxon>Orbilia</taxon>
    </lineage>
</organism>
<evidence type="ECO:0000256" key="1">
    <source>
        <dbReference type="SAM" id="MobiDB-lite"/>
    </source>
</evidence>
<proteinExistence type="predicted"/>
<protein>
    <submittedName>
        <fullName evidence="2">Uncharacterized protein</fullName>
    </submittedName>
</protein>
<feature type="compositionally biased region" description="Low complexity" evidence="1">
    <location>
        <begin position="64"/>
        <end position="107"/>
    </location>
</feature>
<accession>A0AAV9UZ99</accession>
<evidence type="ECO:0000313" key="2">
    <source>
        <dbReference type="EMBL" id="KAK6350159.1"/>
    </source>
</evidence>
<feature type="region of interest" description="Disordered" evidence="1">
    <location>
        <begin position="1"/>
        <end position="115"/>
    </location>
</feature>
<evidence type="ECO:0000313" key="3">
    <source>
        <dbReference type="Proteomes" id="UP001375240"/>
    </source>
</evidence>
<feature type="compositionally biased region" description="Low complexity" evidence="1">
    <location>
        <begin position="30"/>
        <end position="52"/>
    </location>
</feature>
<feature type="region of interest" description="Disordered" evidence="1">
    <location>
        <begin position="201"/>
        <end position="234"/>
    </location>
</feature>
<comment type="caution">
    <text evidence="2">The sequence shown here is derived from an EMBL/GenBank/DDBJ whole genome shotgun (WGS) entry which is preliminary data.</text>
</comment>